<dbReference type="InterPro" id="IPR023198">
    <property type="entry name" value="PGP-like_dom2"/>
</dbReference>
<dbReference type="InterPro" id="IPR036412">
    <property type="entry name" value="HAD-like_sf"/>
</dbReference>
<gene>
    <name evidence="1" type="ORF">CVIRNUC_003757</name>
</gene>
<dbReference type="Proteomes" id="UP001314263">
    <property type="component" value="Unassembled WGS sequence"/>
</dbReference>
<protein>
    <submittedName>
        <fullName evidence="1">Uncharacterized protein</fullName>
    </submittedName>
</protein>
<dbReference type="Gene3D" id="1.10.150.240">
    <property type="entry name" value="Putative phosphatase, domain 2"/>
    <property type="match status" value="1"/>
</dbReference>
<proteinExistence type="predicted"/>
<dbReference type="PANTHER" id="PTHR42896:SF2">
    <property type="entry name" value="CBBY-LIKE PROTEIN"/>
    <property type="match status" value="1"/>
</dbReference>
<name>A0AAV1I2S2_9CHLO</name>
<keyword evidence="2" id="KW-1185">Reference proteome</keyword>
<dbReference type="GO" id="GO:0016787">
    <property type="term" value="F:hydrolase activity"/>
    <property type="evidence" value="ECO:0007669"/>
    <property type="project" value="InterPro"/>
</dbReference>
<dbReference type="Gene3D" id="3.40.50.1000">
    <property type="entry name" value="HAD superfamily/HAD-like"/>
    <property type="match status" value="1"/>
</dbReference>
<dbReference type="SUPFAM" id="SSF56784">
    <property type="entry name" value="HAD-like"/>
    <property type="match status" value="1"/>
</dbReference>
<sequence length="358" mass="38504">MLKGWHAQLPSHTCDRLWVVRPDLRRGQRQTKNGVRMTRATADEGNTKPAFGILIECDGVLCDTHREGHRVAFNRAFSEFGLDCMHFNPHVYHDLLRCGDGSAEGLVTAFFDVVGWPTTLATADRRPFVSRLHEAKQKHMIDMVVTGEIPLRTGAKDFVQEALDAGAKVATIAGTCSTPEEKVAEAALEKLGVGSSDRMRVFMLGASSPPEQQQAQAQPPVESLSLEAQFTRAQARIKEDQASEFIMSLRADRETSIPLGIDPALLAAAKGGKGPLSANFLIACIATMMLPLRQCAVIAGNGAVMRAAKQAGVASIAVPPPLSARGTFPDADYAFDGFGPGGGITWRRVDALLTKQSA</sequence>
<dbReference type="PANTHER" id="PTHR42896">
    <property type="entry name" value="XYLULOSE-1,5-BISPHOSPHATE (XUBP) PHOSPHATASE"/>
    <property type="match status" value="1"/>
</dbReference>
<dbReference type="InterPro" id="IPR023214">
    <property type="entry name" value="HAD_sf"/>
</dbReference>
<reference evidence="1 2" key="1">
    <citation type="submission" date="2023-10" db="EMBL/GenBank/DDBJ databases">
        <authorList>
            <person name="Maclean D."/>
            <person name="Macfadyen A."/>
        </authorList>
    </citation>
    <scope>NUCLEOTIDE SEQUENCE [LARGE SCALE GENOMIC DNA]</scope>
</reference>
<accession>A0AAV1I2S2</accession>
<dbReference type="EMBL" id="CAUYUE010000004">
    <property type="protein sequence ID" value="CAK0770339.1"/>
    <property type="molecule type" value="Genomic_DNA"/>
</dbReference>
<dbReference type="AlphaFoldDB" id="A0AAV1I2S2"/>
<evidence type="ECO:0000313" key="2">
    <source>
        <dbReference type="Proteomes" id="UP001314263"/>
    </source>
</evidence>
<comment type="caution">
    <text evidence="1">The sequence shown here is derived from an EMBL/GenBank/DDBJ whole genome shotgun (WGS) entry which is preliminary data.</text>
</comment>
<dbReference type="InterPro" id="IPR044999">
    <property type="entry name" value="CbbY-like"/>
</dbReference>
<organism evidence="1 2">
    <name type="scientific">Coccomyxa viridis</name>
    <dbReference type="NCBI Taxonomy" id="1274662"/>
    <lineage>
        <taxon>Eukaryota</taxon>
        <taxon>Viridiplantae</taxon>
        <taxon>Chlorophyta</taxon>
        <taxon>core chlorophytes</taxon>
        <taxon>Trebouxiophyceae</taxon>
        <taxon>Trebouxiophyceae incertae sedis</taxon>
        <taxon>Coccomyxaceae</taxon>
        <taxon>Coccomyxa</taxon>
    </lineage>
</organism>
<evidence type="ECO:0000313" key="1">
    <source>
        <dbReference type="EMBL" id="CAK0770339.1"/>
    </source>
</evidence>